<dbReference type="AlphaFoldDB" id="A0A5A8DX75"/>
<gene>
    <name evidence="2" type="ORF">FNF28_01712</name>
</gene>
<feature type="region of interest" description="Disordered" evidence="1">
    <location>
        <begin position="495"/>
        <end position="533"/>
    </location>
</feature>
<sequence>MRRSDSVRVASVAAATEHRASDPLPPRSIADVIRADFDALRRDRVAVLADEEAAALDVAVATRGVAGQGVTTGRRAGGAHGQLAAALMLPSASAAFSGGTIRPRLAAEVWRSIARDPASASAALRVLIGICTDRHARQELARDLKAAELAKSSAAVNSALRKQAALEAVVHAIQLIGAAHATPRCTLADGGRLERAIGQWREALEAKGARKRGALVSGESLACALLARRVSGGDDSLRLLVIHTLVIGAGSGPTVGAPGRHSGRRRLLAPSPHAWALPLVAAETRLGLRSEAVWDTGIALLLQMPSVKQLYPGLARSAARAAVMLLTSSLHSSPVPDPGFLLEALPPLAALVLAVEQPLAAEAAALATLVETEAVSPGFGFRRTLFSHVPGALAGCGAAALCADVVSPSSLTVSLIHEYLASARRSLPLRVFQVELWPALPPLDSAADKATALSSRTIVEPDPVVMVMVASLELGGCKVGVLRLTNVPCADDLADSERARQARQSEDEDDEAAAGGGPVHHRAAPGVAEATRGQRWTDAASLGRAEREAVAAADATGSREALAVALDVRVAAGAAGGGRRGSEPNAWSSGWAKGVAGFPVLVDGMLAPVLARRIRVVPHPQVPVVDVMHFF</sequence>
<feature type="compositionally biased region" description="Basic and acidic residues" evidence="1">
    <location>
        <begin position="495"/>
        <end position="505"/>
    </location>
</feature>
<protein>
    <submittedName>
        <fullName evidence="2">Uncharacterized protein</fullName>
    </submittedName>
</protein>
<comment type="caution">
    <text evidence="2">The sequence shown here is derived from an EMBL/GenBank/DDBJ whole genome shotgun (WGS) entry which is preliminary data.</text>
</comment>
<evidence type="ECO:0000313" key="2">
    <source>
        <dbReference type="EMBL" id="KAA0170103.1"/>
    </source>
</evidence>
<accession>A0A5A8DX75</accession>
<evidence type="ECO:0000256" key="1">
    <source>
        <dbReference type="SAM" id="MobiDB-lite"/>
    </source>
</evidence>
<name>A0A5A8DX75_CAFRO</name>
<evidence type="ECO:0000313" key="3">
    <source>
        <dbReference type="Proteomes" id="UP000324907"/>
    </source>
</evidence>
<dbReference type="Proteomes" id="UP000324907">
    <property type="component" value="Unassembled WGS sequence"/>
</dbReference>
<organism evidence="2 3">
    <name type="scientific">Cafeteria roenbergensis</name>
    <name type="common">Marine flagellate</name>
    <dbReference type="NCBI Taxonomy" id="33653"/>
    <lineage>
        <taxon>Eukaryota</taxon>
        <taxon>Sar</taxon>
        <taxon>Stramenopiles</taxon>
        <taxon>Bigyra</taxon>
        <taxon>Opalozoa</taxon>
        <taxon>Bicosoecida</taxon>
        <taxon>Cafeteriaceae</taxon>
        <taxon>Cafeteria</taxon>
    </lineage>
</organism>
<reference evidence="2 3" key="1">
    <citation type="submission" date="2019-07" db="EMBL/GenBank/DDBJ databases">
        <title>Genomes of Cafeteria roenbergensis.</title>
        <authorList>
            <person name="Fischer M.G."/>
            <person name="Hackl T."/>
            <person name="Roman M."/>
        </authorList>
    </citation>
    <scope>NUCLEOTIDE SEQUENCE [LARGE SCALE GENOMIC DNA]</scope>
    <source>
        <strain evidence="2 3">RCC970-E3</strain>
    </source>
</reference>
<proteinExistence type="predicted"/>
<dbReference type="EMBL" id="VLTL01000016">
    <property type="protein sequence ID" value="KAA0170103.1"/>
    <property type="molecule type" value="Genomic_DNA"/>
</dbReference>